<sequence length="259" mass="30334">MLYSGRKTVWANTRKWFASKWNMFDAFNYALFIITIILRMMLTGKQFDIVRYFYSFTVAMFSLRSLQNFLVDKNIGPKVIMIRKMVIDLVIFLSILAVFLFSIGVIYQASLFPNSPATPKLLESIIYIPYWQLFGEITLGYLEGDDIDNCTRDENIWRPAGGVGRCPEHKPFVPFLGGVYMFLTNILLVNLLIAMFSNTFQEIQDRSERIWKFYLFNIIREFSERPVVAPPFIILIHIYRVVRYVFGGENGKKEEPNEF</sequence>
<evidence type="ECO:0000256" key="7">
    <source>
        <dbReference type="ARBA" id="ARBA00023303"/>
    </source>
</evidence>
<keyword evidence="11" id="KW-1185">Reference proteome</keyword>
<keyword evidence="4 8" id="KW-1133">Transmembrane helix</keyword>
<evidence type="ECO:0000256" key="5">
    <source>
        <dbReference type="ARBA" id="ARBA00023065"/>
    </source>
</evidence>
<gene>
    <name evidence="10" type="ORF">DPMN_032215</name>
</gene>
<comment type="subcellular location">
    <subcellularLocation>
        <location evidence="1">Membrane</location>
        <topology evidence="1">Multi-pass membrane protein</topology>
    </subcellularLocation>
</comment>
<dbReference type="EMBL" id="JAIWYP010000002">
    <property type="protein sequence ID" value="KAH3869058.1"/>
    <property type="molecule type" value="Genomic_DNA"/>
</dbReference>
<keyword evidence="7" id="KW-0407">Ion channel</keyword>
<reference evidence="10" key="2">
    <citation type="submission" date="2020-11" db="EMBL/GenBank/DDBJ databases">
        <authorList>
            <person name="McCartney M.A."/>
            <person name="Auch B."/>
            <person name="Kono T."/>
            <person name="Mallez S."/>
            <person name="Becker A."/>
            <person name="Gohl D.M."/>
            <person name="Silverstein K.A.T."/>
            <person name="Koren S."/>
            <person name="Bechman K.B."/>
            <person name="Herman A."/>
            <person name="Abrahante J.E."/>
            <person name="Garbe J."/>
        </authorList>
    </citation>
    <scope>NUCLEOTIDE SEQUENCE</scope>
    <source>
        <strain evidence="10">Duluth1</strain>
        <tissue evidence="10">Whole animal</tissue>
    </source>
</reference>
<evidence type="ECO:0000256" key="3">
    <source>
        <dbReference type="ARBA" id="ARBA00022692"/>
    </source>
</evidence>
<dbReference type="GO" id="GO:0099604">
    <property type="term" value="F:ligand-gated calcium channel activity"/>
    <property type="evidence" value="ECO:0007669"/>
    <property type="project" value="TreeGrafter"/>
</dbReference>
<dbReference type="GO" id="GO:0005886">
    <property type="term" value="C:plasma membrane"/>
    <property type="evidence" value="ECO:0007669"/>
    <property type="project" value="TreeGrafter"/>
</dbReference>
<comment type="caution">
    <text evidence="10">The sequence shown here is derived from an EMBL/GenBank/DDBJ whole genome shotgun (WGS) entry which is preliminary data.</text>
</comment>
<evidence type="ECO:0000256" key="1">
    <source>
        <dbReference type="ARBA" id="ARBA00004141"/>
    </source>
</evidence>
<protein>
    <recommendedName>
        <fullName evidence="9">Ion transport domain-containing protein</fullName>
    </recommendedName>
</protein>
<dbReference type="Pfam" id="PF00520">
    <property type="entry name" value="Ion_trans"/>
    <property type="match status" value="1"/>
</dbReference>
<keyword evidence="6 8" id="KW-0472">Membrane</keyword>
<dbReference type="Proteomes" id="UP000828390">
    <property type="component" value="Unassembled WGS sequence"/>
</dbReference>
<dbReference type="PANTHER" id="PTHR13800">
    <property type="entry name" value="TRANSIENT RECEPTOR POTENTIAL CATION CHANNEL, SUBFAMILY M, MEMBER 6"/>
    <property type="match status" value="1"/>
</dbReference>
<keyword evidence="2" id="KW-0813">Transport</keyword>
<reference evidence="10" key="1">
    <citation type="journal article" date="2019" name="bioRxiv">
        <title>The Genome of the Zebra Mussel, Dreissena polymorpha: A Resource for Invasive Species Research.</title>
        <authorList>
            <person name="McCartney M.A."/>
            <person name="Auch B."/>
            <person name="Kono T."/>
            <person name="Mallez S."/>
            <person name="Zhang Y."/>
            <person name="Obille A."/>
            <person name="Becker A."/>
            <person name="Abrahante J.E."/>
            <person name="Garbe J."/>
            <person name="Badalamenti J.P."/>
            <person name="Herman A."/>
            <person name="Mangelson H."/>
            <person name="Liachko I."/>
            <person name="Sullivan S."/>
            <person name="Sone E.D."/>
            <person name="Koren S."/>
            <person name="Silverstein K.A.T."/>
            <person name="Beckman K.B."/>
            <person name="Gohl D.M."/>
        </authorList>
    </citation>
    <scope>NUCLEOTIDE SEQUENCE</scope>
    <source>
        <strain evidence="10">Duluth1</strain>
        <tissue evidence="10">Whole animal</tissue>
    </source>
</reference>
<evidence type="ECO:0000256" key="8">
    <source>
        <dbReference type="SAM" id="Phobius"/>
    </source>
</evidence>
<proteinExistence type="predicted"/>
<dbReference type="InterPro" id="IPR002153">
    <property type="entry name" value="TRPC_channel"/>
</dbReference>
<dbReference type="PANTHER" id="PTHR13800:SF12">
    <property type="entry name" value="TRANSIENT RECEPTOR POTENTIAL CATION CHANNEL SUBFAMILY M MEMBER-LIKE 2"/>
    <property type="match status" value="1"/>
</dbReference>
<accession>A0A9D4M3U0</accession>
<organism evidence="10 11">
    <name type="scientific">Dreissena polymorpha</name>
    <name type="common">Zebra mussel</name>
    <name type="synonym">Mytilus polymorpha</name>
    <dbReference type="NCBI Taxonomy" id="45954"/>
    <lineage>
        <taxon>Eukaryota</taxon>
        <taxon>Metazoa</taxon>
        <taxon>Spiralia</taxon>
        <taxon>Lophotrochozoa</taxon>
        <taxon>Mollusca</taxon>
        <taxon>Bivalvia</taxon>
        <taxon>Autobranchia</taxon>
        <taxon>Heteroconchia</taxon>
        <taxon>Euheterodonta</taxon>
        <taxon>Imparidentia</taxon>
        <taxon>Neoheterodontei</taxon>
        <taxon>Myida</taxon>
        <taxon>Dreissenoidea</taxon>
        <taxon>Dreissenidae</taxon>
        <taxon>Dreissena</taxon>
    </lineage>
</organism>
<feature type="transmembrane region" description="Helical" evidence="8">
    <location>
        <begin position="86"/>
        <end position="107"/>
    </location>
</feature>
<evidence type="ECO:0000256" key="6">
    <source>
        <dbReference type="ARBA" id="ARBA00023136"/>
    </source>
</evidence>
<feature type="transmembrane region" description="Helical" evidence="8">
    <location>
        <begin position="21"/>
        <end position="43"/>
    </location>
</feature>
<keyword evidence="5" id="KW-0406">Ion transport</keyword>
<evidence type="ECO:0000313" key="11">
    <source>
        <dbReference type="Proteomes" id="UP000828390"/>
    </source>
</evidence>
<dbReference type="InterPro" id="IPR005821">
    <property type="entry name" value="Ion_trans_dom"/>
</dbReference>
<name>A0A9D4M3U0_DREPO</name>
<feature type="transmembrane region" description="Helical" evidence="8">
    <location>
        <begin position="179"/>
        <end position="200"/>
    </location>
</feature>
<keyword evidence="3 8" id="KW-0812">Transmembrane</keyword>
<evidence type="ECO:0000313" key="10">
    <source>
        <dbReference type="EMBL" id="KAH3869058.1"/>
    </source>
</evidence>
<feature type="non-terminal residue" evidence="10">
    <location>
        <position position="1"/>
    </location>
</feature>
<dbReference type="AlphaFoldDB" id="A0A9D4M3U0"/>
<evidence type="ECO:0000256" key="2">
    <source>
        <dbReference type="ARBA" id="ARBA00022448"/>
    </source>
</evidence>
<feature type="domain" description="Ion transport" evidence="9">
    <location>
        <begin position="13"/>
        <end position="207"/>
    </location>
</feature>
<dbReference type="InterPro" id="IPR050927">
    <property type="entry name" value="TRPM"/>
</dbReference>
<evidence type="ECO:0000259" key="9">
    <source>
        <dbReference type="Pfam" id="PF00520"/>
    </source>
</evidence>
<dbReference type="PRINTS" id="PR01097">
    <property type="entry name" value="TRNSRECEPTRP"/>
</dbReference>
<feature type="transmembrane region" description="Helical" evidence="8">
    <location>
        <begin position="49"/>
        <end position="66"/>
    </location>
</feature>
<evidence type="ECO:0000256" key="4">
    <source>
        <dbReference type="ARBA" id="ARBA00022989"/>
    </source>
</evidence>